<dbReference type="RefSeq" id="WP_412550006.1">
    <property type="nucleotide sequence ID" value="NZ_SLVU01000002.1"/>
</dbReference>
<reference evidence="2 4" key="2">
    <citation type="submission" date="2019-03" db="EMBL/GenBank/DDBJ databases">
        <title>Genomic Encyclopedia of Type Strains, Phase IV (KMG-V): Genome sequencing to study the core and pangenomes of soil and plant-associated prokaryotes.</title>
        <authorList>
            <person name="Whitman W."/>
        </authorList>
    </citation>
    <scope>NUCLEOTIDE SEQUENCE [LARGE SCALE GENOMIC DNA]</scope>
    <source>
        <strain evidence="2 4">23C40</strain>
    </source>
</reference>
<gene>
    <name evidence="2" type="ORF">EV184_102249</name>
    <name evidence="1" type="ORF">SAMCFNEI73_pC2042</name>
</gene>
<evidence type="ECO:0000313" key="1">
    <source>
        <dbReference type="EMBL" id="APG95739.1"/>
    </source>
</evidence>
<keyword evidence="1" id="KW-0614">Plasmid</keyword>
<accession>A0A1L3M054</accession>
<organism evidence="1 3">
    <name type="scientific">Sinorhizobium americanum</name>
    <dbReference type="NCBI Taxonomy" id="194963"/>
    <lineage>
        <taxon>Bacteria</taxon>
        <taxon>Pseudomonadati</taxon>
        <taxon>Pseudomonadota</taxon>
        <taxon>Alphaproteobacteria</taxon>
        <taxon>Hyphomicrobiales</taxon>
        <taxon>Rhizobiaceae</taxon>
        <taxon>Sinorhizobium/Ensifer group</taxon>
        <taxon>Sinorhizobium</taxon>
    </lineage>
</organism>
<geneLocation type="plasmid" evidence="1 3">
    <name>C</name>
</geneLocation>
<name>A0A1L3M054_9HYPH</name>
<proteinExistence type="predicted"/>
<evidence type="ECO:0000313" key="2">
    <source>
        <dbReference type="EMBL" id="TCN33940.1"/>
    </source>
</evidence>
<dbReference type="EMBL" id="SLVU01000002">
    <property type="protein sequence ID" value="TCN33940.1"/>
    <property type="molecule type" value="Genomic_DNA"/>
</dbReference>
<dbReference type="Proteomes" id="UP000295043">
    <property type="component" value="Unassembled WGS sequence"/>
</dbReference>
<reference evidence="1 3" key="1">
    <citation type="submission" date="2015-10" db="EMBL/GenBank/DDBJ databases">
        <title>Genomic differences between typical nodule nitrogen-fixing rhizobial strains and those coming from bean seeds.</title>
        <authorList>
            <person name="Peralta H."/>
            <person name="Aguilar-Vera A."/>
            <person name="Diaz R."/>
            <person name="Mora Y."/>
            <person name="Martinez-Batallar G."/>
            <person name="Salazar E."/>
            <person name="Vargas-Lagunas C."/>
            <person name="Encarnacion S."/>
            <person name="Girard L."/>
            <person name="Mora J."/>
        </authorList>
    </citation>
    <scope>NUCLEOTIDE SEQUENCE [LARGE SCALE GENOMIC DNA]</scope>
    <source>
        <strain evidence="1 3">CFNEI 73</strain>
        <plasmid evidence="1 3">C</plasmid>
    </source>
</reference>
<evidence type="ECO:0000313" key="4">
    <source>
        <dbReference type="Proteomes" id="UP000295043"/>
    </source>
</evidence>
<keyword evidence="3" id="KW-1185">Reference proteome</keyword>
<evidence type="ECO:0000313" key="3">
    <source>
        <dbReference type="Proteomes" id="UP000182306"/>
    </source>
</evidence>
<sequence length="57" mass="6002">MGIGPGSKVEFHRAVDSSVVLVRAGKKRPKGRFARLRGHAGEGLSTDAIMALTRGQA</sequence>
<evidence type="ECO:0008006" key="5">
    <source>
        <dbReference type="Google" id="ProtNLM"/>
    </source>
</evidence>
<dbReference type="Proteomes" id="UP000182306">
    <property type="component" value="Plasmid C"/>
</dbReference>
<dbReference type="KEGG" id="same:SAMCFNEI73_pC2042"/>
<dbReference type="EMBL" id="CP013110">
    <property type="protein sequence ID" value="APG95739.1"/>
    <property type="molecule type" value="Genomic_DNA"/>
</dbReference>
<dbReference type="AlphaFoldDB" id="A0A1L3M054"/>
<protein>
    <recommendedName>
        <fullName evidence="5">AbrB family transcriptional regulator</fullName>
    </recommendedName>
</protein>